<accession>A0A8H7TDD8</accession>
<dbReference type="GO" id="GO:0000981">
    <property type="term" value="F:DNA-binding transcription factor activity, RNA polymerase II-specific"/>
    <property type="evidence" value="ECO:0007669"/>
    <property type="project" value="TreeGrafter"/>
</dbReference>
<dbReference type="EMBL" id="JAFJYH010000175">
    <property type="protein sequence ID" value="KAG4416781.1"/>
    <property type="molecule type" value="Genomic_DNA"/>
</dbReference>
<sequence length="182" mass="20871">MARGIQTLFNQMWPWLAGSAYLWYVERLPLEDIEHTASSGDFWTSGQEDLNILSRTFELPEIPRRDRSVYEATVTELKSLYRAIDACSSQPGIQRRVATMPLKLPKRFLDLVEMQDPRALVLLARNIALLNMIPHVWWLHGASSSQSVAETAINGIAAMLPDEWKWAMDWPFRIILGIFGQE</sequence>
<keyword evidence="2" id="KW-1185">Reference proteome</keyword>
<dbReference type="PANTHER" id="PTHR47657">
    <property type="entry name" value="STEROL REGULATORY ELEMENT-BINDING PROTEIN ECM22"/>
    <property type="match status" value="1"/>
</dbReference>
<dbReference type="AlphaFoldDB" id="A0A8H7TDD8"/>
<comment type="caution">
    <text evidence="1">The sequence shown here is derived from an EMBL/GenBank/DDBJ whole genome shotgun (WGS) entry which is preliminary data.</text>
</comment>
<evidence type="ECO:0000313" key="1">
    <source>
        <dbReference type="EMBL" id="KAG4416781.1"/>
    </source>
</evidence>
<reference evidence="1" key="1">
    <citation type="submission" date="2021-02" db="EMBL/GenBank/DDBJ databases">
        <title>Genome sequence Cadophora malorum strain M34.</title>
        <authorList>
            <person name="Stefanovic E."/>
            <person name="Vu D."/>
            <person name="Scully C."/>
            <person name="Dijksterhuis J."/>
            <person name="Roader J."/>
            <person name="Houbraken J."/>
        </authorList>
    </citation>
    <scope>NUCLEOTIDE SEQUENCE</scope>
    <source>
        <strain evidence="1">M34</strain>
    </source>
</reference>
<name>A0A8H7TDD8_9HELO</name>
<dbReference type="OrthoDB" id="3546279at2759"/>
<dbReference type="Proteomes" id="UP000664132">
    <property type="component" value="Unassembled WGS sequence"/>
</dbReference>
<organism evidence="1 2">
    <name type="scientific">Cadophora malorum</name>
    <dbReference type="NCBI Taxonomy" id="108018"/>
    <lineage>
        <taxon>Eukaryota</taxon>
        <taxon>Fungi</taxon>
        <taxon>Dikarya</taxon>
        <taxon>Ascomycota</taxon>
        <taxon>Pezizomycotina</taxon>
        <taxon>Leotiomycetes</taxon>
        <taxon>Helotiales</taxon>
        <taxon>Ploettnerulaceae</taxon>
        <taxon>Cadophora</taxon>
    </lineage>
</organism>
<dbReference type="InterPro" id="IPR052400">
    <property type="entry name" value="Zn2-C6_fungal_TF"/>
</dbReference>
<dbReference type="PANTHER" id="PTHR47657:SF14">
    <property type="entry name" value="ZN(2)-C6 FUNGAL-TYPE DOMAIN-CONTAINING PROTEIN"/>
    <property type="match status" value="1"/>
</dbReference>
<evidence type="ECO:0000313" key="2">
    <source>
        <dbReference type="Proteomes" id="UP000664132"/>
    </source>
</evidence>
<gene>
    <name evidence="1" type="ORF">IFR04_010110</name>
</gene>
<protein>
    <submittedName>
        <fullName evidence="1">Uncharacterized protein</fullName>
    </submittedName>
</protein>
<proteinExistence type="predicted"/>